<evidence type="ECO:0000313" key="3">
    <source>
        <dbReference type="Proteomes" id="UP000244722"/>
    </source>
</evidence>
<proteinExistence type="predicted"/>
<feature type="compositionally biased region" description="Basic and acidic residues" evidence="1">
    <location>
        <begin position="38"/>
        <end position="55"/>
    </location>
</feature>
<reference evidence="2 3" key="1">
    <citation type="submission" date="2017-04" db="EMBL/GenBank/DDBJ databases">
        <title>Draft genome sequence of Tuber borchii Vittad., a whitish edible truffle.</title>
        <authorList>
            <consortium name="DOE Joint Genome Institute"/>
            <person name="Murat C."/>
            <person name="Kuo A."/>
            <person name="Barry K.W."/>
            <person name="Clum A."/>
            <person name="Dockter R.B."/>
            <person name="Fauchery L."/>
            <person name="Iotti M."/>
            <person name="Kohler A."/>
            <person name="Labutti K."/>
            <person name="Lindquist E.A."/>
            <person name="Lipzen A."/>
            <person name="Ohm R.A."/>
            <person name="Wang M."/>
            <person name="Grigoriev I.V."/>
            <person name="Zambonelli A."/>
            <person name="Martin F.M."/>
        </authorList>
    </citation>
    <scope>NUCLEOTIDE SEQUENCE [LARGE SCALE GENOMIC DNA]</scope>
    <source>
        <strain evidence="2 3">Tbo3840</strain>
    </source>
</reference>
<feature type="region of interest" description="Disordered" evidence="1">
    <location>
        <begin position="1"/>
        <end position="87"/>
    </location>
</feature>
<comment type="caution">
    <text evidence="2">The sequence shown here is derived from an EMBL/GenBank/DDBJ whole genome shotgun (WGS) entry which is preliminary data.</text>
</comment>
<keyword evidence="3" id="KW-1185">Reference proteome</keyword>
<accession>A0A2T6ZTI3</accession>
<organism evidence="2 3">
    <name type="scientific">Tuber borchii</name>
    <name type="common">White truffle</name>
    <dbReference type="NCBI Taxonomy" id="42251"/>
    <lineage>
        <taxon>Eukaryota</taxon>
        <taxon>Fungi</taxon>
        <taxon>Dikarya</taxon>
        <taxon>Ascomycota</taxon>
        <taxon>Pezizomycotina</taxon>
        <taxon>Pezizomycetes</taxon>
        <taxon>Pezizales</taxon>
        <taxon>Tuberaceae</taxon>
        <taxon>Tuber</taxon>
    </lineage>
</organism>
<sequence length="208" mass="22774">MAHWEKDTGDDRSTEGTKNGEIFGSIAKEPPSPPLEKSQNRREDGHDQDAIRESPEASQIDEGGEQAIKQDTTAGTRWRGGTQLAGKAEEVATETTYGEKIAAYAEPTLAQIHDQVLDAVSGQMFLETSCGPGEVTAFIGNIITTIALQARAMAILARDYNITILARMEPVGVSQAQLQFQRRDFTPRCVDAVRRVGGIVEVWKRGRF</sequence>
<feature type="compositionally biased region" description="Basic and acidic residues" evidence="1">
    <location>
        <begin position="1"/>
        <end position="15"/>
    </location>
</feature>
<evidence type="ECO:0000256" key="1">
    <source>
        <dbReference type="SAM" id="MobiDB-lite"/>
    </source>
</evidence>
<gene>
    <name evidence="2" type="ORF">B9Z19DRAFT_1126138</name>
</gene>
<dbReference type="AlphaFoldDB" id="A0A2T6ZTI3"/>
<dbReference type="EMBL" id="NESQ01000107">
    <property type="protein sequence ID" value="PUU78773.1"/>
    <property type="molecule type" value="Genomic_DNA"/>
</dbReference>
<name>A0A2T6ZTI3_TUBBO</name>
<evidence type="ECO:0000313" key="2">
    <source>
        <dbReference type="EMBL" id="PUU78773.1"/>
    </source>
</evidence>
<dbReference type="Proteomes" id="UP000244722">
    <property type="component" value="Unassembled WGS sequence"/>
</dbReference>
<protein>
    <submittedName>
        <fullName evidence="2">Uncharacterized protein</fullName>
    </submittedName>
</protein>